<reference evidence="1 2" key="1">
    <citation type="submission" date="2016-10" db="EMBL/GenBank/DDBJ databases">
        <authorList>
            <person name="de Groot N.N."/>
        </authorList>
    </citation>
    <scope>NUCLEOTIDE SEQUENCE [LARGE SCALE GENOMIC DNA]</scope>
    <source>
        <strain evidence="1 2">DSM 21741</strain>
    </source>
</reference>
<sequence>MVGYATLVLSPATDSYFCDVSVSLALRRRGIGTRLFTEVQRVADRPLPVLGRVMSSQPLRRPFAEHLGGSVLMHCPTPALDPTSAACRHWTAAQRLPEGYVTAPMVDVPAEEVRAAWSSYFTWAHQPFGVVRPEALPTVWDDYRGGVDATLSSLCRDADGAIVALSLVSPEVWDGRTFIVAETVDRDQPLGLALLQATLAASLRALADRGFERVEIEGHSSDAHIPPLFETLPAGSHDPMDLYLFAPDRDAVSSSSTSKQPPQP</sequence>
<organism evidence="1 2">
    <name type="scientific">Friedmanniella luteola</name>
    <dbReference type="NCBI Taxonomy" id="546871"/>
    <lineage>
        <taxon>Bacteria</taxon>
        <taxon>Bacillati</taxon>
        <taxon>Actinomycetota</taxon>
        <taxon>Actinomycetes</taxon>
        <taxon>Propionibacteriales</taxon>
        <taxon>Nocardioidaceae</taxon>
        <taxon>Friedmanniella</taxon>
    </lineage>
</organism>
<evidence type="ECO:0008006" key="3">
    <source>
        <dbReference type="Google" id="ProtNLM"/>
    </source>
</evidence>
<dbReference type="STRING" id="546871.SAMN04488543_1603"/>
<evidence type="ECO:0000313" key="1">
    <source>
        <dbReference type="EMBL" id="SDS37231.1"/>
    </source>
</evidence>
<dbReference type="SUPFAM" id="SSF55729">
    <property type="entry name" value="Acyl-CoA N-acyltransferases (Nat)"/>
    <property type="match status" value="1"/>
</dbReference>
<dbReference type="Gene3D" id="3.40.630.30">
    <property type="match status" value="1"/>
</dbReference>
<dbReference type="CDD" id="cd04301">
    <property type="entry name" value="NAT_SF"/>
    <property type="match status" value="1"/>
</dbReference>
<dbReference type="EMBL" id="LT629749">
    <property type="protein sequence ID" value="SDS37231.1"/>
    <property type="molecule type" value="Genomic_DNA"/>
</dbReference>
<dbReference type="InterPro" id="IPR016181">
    <property type="entry name" value="Acyl_CoA_acyltransferase"/>
</dbReference>
<proteinExistence type="predicted"/>
<gene>
    <name evidence="1" type="ORF">SAMN04488543_1603</name>
</gene>
<name>A0A1H1RN79_9ACTN</name>
<dbReference type="Proteomes" id="UP000199092">
    <property type="component" value="Chromosome I"/>
</dbReference>
<evidence type="ECO:0000313" key="2">
    <source>
        <dbReference type="Proteomes" id="UP000199092"/>
    </source>
</evidence>
<dbReference type="AlphaFoldDB" id="A0A1H1RN79"/>
<accession>A0A1H1RN79</accession>
<protein>
    <recommendedName>
        <fullName evidence="3">N-acetyltransferase domain-containing protein</fullName>
    </recommendedName>
</protein>
<keyword evidence="2" id="KW-1185">Reference proteome</keyword>